<accession>A0A067EH33</accession>
<dbReference type="AlphaFoldDB" id="A0A067EH33"/>
<evidence type="ECO:0000313" key="1">
    <source>
        <dbReference type="EMBL" id="KDO54403.1"/>
    </source>
</evidence>
<proteinExistence type="predicted"/>
<reference evidence="1 2" key="1">
    <citation type="submission" date="2014-04" db="EMBL/GenBank/DDBJ databases">
        <authorList>
            <consortium name="International Citrus Genome Consortium"/>
            <person name="Gmitter F."/>
            <person name="Chen C."/>
            <person name="Farmerie W."/>
            <person name="Harkins T."/>
            <person name="Desany B."/>
            <person name="Mohiuddin M."/>
            <person name="Kodira C."/>
            <person name="Borodovsky M."/>
            <person name="Lomsadze A."/>
            <person name="Burns P."/>
            <person name="Jenkins J."/>
            <person name="Prochnik S."/>
            <person name="Shu S."/>
            <person name="Chapman J."/>
            <person name="Pitluck S."/>
            <person name="Schmutz J."/>
            <person name="Rokhsar D."/>
        </authorList>
    </citation>
    <scope>NUCLEOTIDE SEQUENCE</scope>
</reference>
<protein>
    <submittedName>
        <fullName evidence="1">Uncharacterized protein</fullName>
    </submittedName>
</protein>
<dbReference type="EMBL" id="KK784996">
    <property type="protein sequence ID" value="KDO54403.1"/>
    <property type="molecule type" value="Genomic_DNA"/>
</dbReference>
<gene>
    <name evidence="1" type="ORF">CISIN_1g0366162mg</name>
</gene>
<name>A0A067EH33_CITSI</name>
<organism evidence="1 2">
    <name type="scientific">Citrus sinensis</name>
    <name type="common">Sweet orange</name>
    <name type="synonym">Citrus aurantium var. sinensis</name>
    <dbReference type="NCBI Taxonomy" id="2711"/>
    <lineage>
        <taxon>Eukaryota</taxon>
        <taxon>Viridiplantae</taxon>
        <taxon>Streptophyta</taxon>
        <taxon>Embryophyta</taxon>
        <taxon>Tracheophyta</taxon>
        <taxon>Spermatophyta</taxon>
        <taxon>Magnoliopsida</taxon>
        <taxon>eudicotyledons</taxon>
        <taxon>Gunneridae</taxon>
        <taxon>Pentapetalae</taxon>
        <taxon>rosids</taxon>
        <taxon>malvids</taxon>
        <taxon>Sapindales</taxon>
        <taxon>Rutaceae</taxon>
        <taxon>Aurantioideae</taxon>
        <taxon>Citrus</taxon>
    </lineage>
</organism>
<evidence type="ECO:0000313" key="2">
    <source>
        <dbReference type="Proteomes" id="UP000027120"/>
    </source>
</evidence>
<keyword evidence="2" id="KW-1185">Reference proteome</keyword>
<feature type="non-terminal residue" evidence="1">
    <location>
        <position position="1"/>
    </location>
</feature>
<dbReference type="Proteomes" id="UP000027120">
    <property type="component" value="Unassembled WGS sequence"/>
</dbReference>
<sequence>GAALPTSIPSIQCISLIPEEGLVYVVIGCWVQV</sequence>